<dbReference type="PROSITE" id="PS00862">
    <property type="entry name" value="OX2_COVAL_FAD"/>
    <property type="match status" value="1"/>
</dbReference>
<keyword evidence="3" id="KW-0274">FAD</keyword>
<dbReference type="InterPro" id="IPR036318">
    <property type="entry name" value="FAD-bd_PCMH-like_sf"/>
</dbReference>
<dbReference type="PANTHER" id="PTHR42973">
    <property type="entry name" value="BINDING OXIDOREDUCTASE, PUTATIVE (AFU_ORTHOLOGUE AFUA_1G17690)-RELATED"/>
    <property type="match status" value="1"/>
</dbReference>
<keyword evidence="2" id="KW-0285">Flavoprotein</keyword>
<dbReference type="InterPro" id="IPR006094">
    <property type="entry name" value="Oxid_FAD_bind_N"/>
</dbReference>
<accession>A0A5C3Q8D7</accession>
<dbReference type="Gene3D" id="3.30.465.10">
    <property type="match status" value="1"/>
</dbReference>
<dbReference type="GO" id="GO:0016491">
    <property type="term" value="F:oxidoreductase activity"/>
    <property type="evidence" value="ECO:0007669"/>
    <property type="project" value="UniProtKB-KW"/>
</dbReference>
<evidence type="ECO:0000313" key="7">
    <source>
        <dbReference type="Proteomes" id="UP000305067"/>
    </source>
</evidence>
<dbReference type="Pfam" id="PF01565">
    <property type="entry name" value="FAD_binding_4"/>
    <property type="match status" value="1"/>
</dbReference>
<dbReference type="InterPro" id="IPR016166">
    <property type="entry name" value="FAD-bd_PCMH"/>
</dbReference>
<comment type="similarity">
    <text evidence="1">Belongs to the oxygen-dependent FAD-linked oxidoreductase family.</text>
</comment>
<feature type="domain" description="FAD-binding PCMH-type" evidence="5">
    <location>
        <begin position="42"/>
        <end position="215"/>
    </location>
</feature>
<evidence type="ECO:0000259" key="5">
    <source>
        <dbReference type="PROSITE" id="PS51387"/>
    </source>
</evidence>
<dbReference type="InterPro" id="IPR050416">
    <property type="entry name" value="FAD-linked_Oxidoreductase"/>
</dbReference>
<reference evidence="6 7" key="1">
    <citation type="journal article" date="2019" name="Nat. Ecol. Evol.">
        <title>Megaphylogeny resolves global patterns of mushroom evolution.</title>
        <authorList>
            <person name="Varga T."/>
            <person name="Krizsan K."/>
            <person name="Foldi C."/>
            <person name="Dima B."/>
            <person name="Sanchez-Garcia M."/>
            <person name="Sanchez-Ramirez S."/>
            <person name="Szollosi G.J."/>
            <person name="Szarkandi J.G."/>
            <person name="Papp V."/>
            <person name="Albert L."/>
            <person name="Andreopoulos W."/>
            <person name="Angelini C."/>
            <person name="Antonin V."/>
            <person name="Barry K.W."/>
            <person name="Bougher N.L."/>
            <person name="Buchanan P."/>
            <person name="Buyck B."/>
            <person name="Bense V."/>
            <person name="Catcheside P."/>
            <person name="Chovatia M."/>
            <person name="Cooper J."/>
            <person name="Damon W."/>
            <person name="Desjardin D."/>
            <person name="Finy P."/>
            <person name="Geml J."/>
            <person name="Haridas S."/>
            <person name="Hughes K."/>
            <person name="Justo A."/>
            <person name="Karasinski D."/>
            <person name="Kautmanova I."/>
            <person name="Kiss B."/>
            <person name="Kocsube S."/>
            <person name="Kotiranta H."/>
            <person name="LaButti K.M."/>
            <person name="Lechner B.E."/>
            <person name="Liimatainen K."/>
            <person name="Lipzen A."/>
            <person name="Lukacs Z."/>
            <person name="Mihaltcheva S."/>
            <person name="Morgado L.N."/>
            <person name="Niskanen T."/>
            <person name="Noordeloos M.E."/>
            <person name="Ohm R.A."/>
            <person name="Ortiz-Santana B."/>
            <person name="Ovrebo C."/>
            <person name="Racz N."/>
            <person name="Riley R."/>
            <person name="Savchenko A."/>
            <person name="Shiryaev A."/>
            <person name="Soop K."/>
            <person name="Spirin V."/>
            <person name="Szebenyi C."/>
            <person name="Tomsovsky M."/>
            <person name="Tulloss R.E."/>
            <person name="Uehling J."/>
            <person name="Grigoriev I.V."/>
            <person name="Vagvolgyi C."/>
            <person name="Papp T."/>
            <person name="Martin F.M."/>
            <person name="Miettinen O."/>
            <person name="Hibbett D.S."/>
            <person name="Nagy L.G."/>
        </authorList>
    </citation>
    <scope>NUCLEOTIDE SEQUENCE [LARGE SCALE GENOMIC DNA]</scope>
    <source>
        <strain evidence="6 7">CBS 309.79</strain>
    </source>
</reference>
<dbReference type="SUPFAM" id="SSF56176">
    <property type="entry name" value="FAD-binding/transporter-associated domain-like"/>
    <property type="match status" value="1"/>
</dbReference>
<evidence type="ECO:0000256" key="3">
    <source>
        <dbReference type="ARBA" id="ARBA00022827"/>
    </source>
</evidence>
<keyword evidence="7" id="KW-1185">Reference proteome</keyword>
<sequence>MGQTPSTPFETCLGAALPKGAISLPSDPFYDLNAVKRFNTAIESTPVAVVRPSTAQEVSKSVLCAVEHGIKVQARSGGHSYANYCLGGKNGALVVDMVNFQKFEMDRNTWQATIGAGTLLGDVSERLHESGGRAMAHGTCPSVGFGGHATIGGLGPSSRQWGAALDHILEAEVVLANGTIVRTNERQHPEVLWAVKGAAASFGVVTEFVVRTQPEPQEVTQYTFNVNLGSKAKMANTFKAWQKLIADPKLSRKFASQVTIFELGMMIRGTFFGSEKEFKELGFEEKLAVNATSKSIVLDDWLGAVGNWFETEIVKLVGGATGPFYSKSLAFTPQTLIPDAAIDELFQYMDKTDKGTLIWTVIFDLEAGAINDVAPGATAYGHRDTLFYVQTYAFGIGALPQSSRNFLTGINDIITKSLPNQRLGAYAGYVDPALGENGQQAYWGTNLPRLQTIKKAIDPNDVFHNPQSVRPAA</sequence>
<dbReference type="Proteomes" id="UP000305067">
    <property type="component" value="Unassembled WGS sequence"/>
</dbReference>
<dbReference type="AlphaFoldDB" id="A0A5C3Q8D7"/>
<evidence type="ECO:0000313" key="6">
    <source>
        <dbReference type="EMBL" id="TFK98325.1"/>
    </source>
</evidence>
<dbReference type="EMBL" id="ML178840">
    <property type="protein sequence ID" value="TFK98325.1"/>
    <property type="molecule type" value="Genomic_DNA"/>
</dbReference>
<name>A0A5C3Q8D7_9AGAR</name>
<dbReference type="PANTHER" id="PTHR42973:SF17">
    <property type="entry name" value="OXIDASE, PUTATIVE (AFU_ORTHOLOGUE AFUA_6G14340)-RELATED"/>
    <property type="match status" value="1"/>
</dbReference>
<evidence type="ECO:0000256" key="1">
    <source>
        <dbReference type="ARBA" id="ARBA00005466"/>
    </source>
</evidence>
<dbReference type="Gene3D" id="3.40.462.20">
    <property type="match status" value="1"/>
</dbReference>
<dbReference type="GO" id="GO:0071949">
    <property type="term" value="F:FAD binding"/>
    <property type="evidence" value="ECO:0007669"/>
    <property type="project" value="InterPro"/>
</dbReference>
<dbReference type="OrthoDB" id="415825at2759"/>
<protein>
    <recommendedName>
        <fullName evidence="5">FAD-binding PCMH-type domain-containing protein</fullName>
    </recommendedName>
</protein>
<dbReference type="Pfam" id="PF08031">
    <property type="entry name" value="BBE"/>
    <property type="match status" value="1"/>
</dbReference>
<dbReference type="PROSITE" id="PS51387">
    <property type="entry name" value="FAD_PCMH"/>
    <property type="match status" value="1"/>
</dbReference>
<proteinExistence type="inferred from homology"/>
<dbReference type="InterPro" id="IPR006093">
    <property type="entry name" value="Oxy_OxRdtase_FAD_BS"/>
</dbReference>
<evidence type="ECO:0000256" key="2">
    <source>
        <dbReference type="ARBA" id="ARBA00022630"/>
    </source>
</evidence>
<dbReference type="InterPro" id="IPR012951">
    <property type="entry name" value="BBE"/>
</dbReference>
<dbReference type="STRING" id="1884261.A0A5C3Q8D7"/>
<evidence type="ECO:0000256" key="4">
    <source>
        <dbReference type="ARBA" id="ARBA00023002"/>
    </source>
</evidence>
<organism evidence="6 7">
    <name type="scientific">Pterulicium gracile</name>
    <dbReference type="NCBI Taxonomy" id="1884261"/>
    <lineage>
        <taxon>Eukaryota</taxon>
        <taxon>Fungi</taxon>
        <taxon>Dikarya</taxon>
        <taxon>Basidiomycota</taxon>
        <taxon>Agaricomycotina</taxon>
        <taxon>Agaricomycetes</taxon>
        <taxon>Agaricomycetidae</taxon>
        <taxon>Agaricales</taxon>
        <taxon>Pleurotineae</taxon>
        <taxon>Pterulaceae</taxon>
        <taxon>Pterulicium</taxon>
    </lineage>
</organism>
<keyword evidence="4" id="KW-0560">Oxidoreductase</keyword>
<gene>
    <name evidence="6" type="ORF">BDV98DRAFT_552859</name>
</gene>
<dbReference type="InterPro" id="IPR016169">
    <property type="entry name" value="FAD-bd_PCMH_sub2"/>
</dbReference>